<dbReference type="Proteomes" id="UP000002494">
    <property type="component" value="Chromosome 10"/>
</dbReference>
<feature type="chain" id="PRO_5014024545" description="Prostatic spermine-binding protein" evidence="6">
    <location>
        <begin position="18"/>
        <end position="279"/>
    </location>
</feature>
<dbReference type="SMR" id="A0A0G2K176"/>
<reference evidence="8" key="1">
    <citation type="submission" date="2024-01" db="EMBL/GenBank/DDBJ databases">
        <title>GRCr8: a new rat reference genome assembly contstructed from accurate long reads and long range scaffolding.</title>
        <authorList>
            <person name="Doris P.A."/>
            <person name="Kalbfleisch T."/>
            <person name="Li K."/>
            <person name="Howe K."/>
            <person name="Wood J."/>
        </authorList>
    </citation>
    <scope>NUCLEOTIDE SEQUENCE [LARGE SCALE GENOMIC DNA]</scope>
    <source>
        <strain evidence="8">Brown Norway</strain>
    </source>
</reference>
<feature type="compositionally biased region" description="Acidic residues" evidence="5">
    <location>
        <begin position="189"/>
        <end position="279"/>
    </location>
</feature>
<keyword evidence="2" id="KW-0430">Lectin</keyword>
<reference evidence="8" key="2">
    <citation type="submission" date="2025-08" db="UniProtKB">
        <authorList>
            <consortium name="Ensembl"/>
        </authorList>
    </citation>
    <scope>IDENTIFICATION</scope>
    <source>
        <strain evidence="8">Brown Norway</strain>
    </source>
</reference>
<dbReference type="RefSeq" id="NP_001386231.1">
    <property type="nucleotide sequence ID" value="NM_001399302.1"/>
</dbReference>
<reference evidence="8" key="3">
    <citation type="submission" date="2025-09" db="UniProtKB">
        <authorList>
            <consortium name="Ensembl"/>
        </authorList>
    </citation>
    <scope>IDENTIFICATION</scope>
    <source>
        <strain evidence="8">Brown Norway</strain>
    </source>
</reference>
<keyword evidence="3" id="KW-0325">Glycoprotein</keyword>
<dbReference type="InterPro" id="IPR036404">
    <property type="entry name" value="Jacalin-like_lectin_dom_sf"/>
</dbReference>
<dbReference type="Gene3D" id="2.100.10.30">
    <property type="entry name" value="Jacalin-like lectin domain"/>
    <property type="match status" value="1"/>
</dbReference>
<gene>
    <name evidence="8 10" type="primary">Sbp</name>
    <name evidence="10" type="synonym">Zg16b</name>
</gene>
<evidence type="ECO:0000259" key="7">
    <source>
        <dbReference type="PROSITE" id="PS51752"/>
    </source>
</evidence>
<feature type="domain" description="Jacalin-type lectin" evidence="7">
    <location>
        <begin position="15"/>
        <end position="151"/>
    </location>
</feature>
<dbReference type="AlphaFoldDB" id="A0A0G2K176"/>
<evidence type="ECO:0000313" key="9">
    <source>
        <dbReference type="Proteomes" id="UP000002494"/>
    </source>
</evidence>
<evidence type="ECO:0000313" key="8">
    <source>
        <dbReference type="Ensembl" id="ENSRNOP00000071728.1"/>
    </source>
</evidence>
<dbReference type="GeneTree" id="ENSGT00940000166063"/>
<feature type="compositionally biased region" description="Acidic residues" evidence="5">
    <location>
        <begin position="160"/>
        <end position="177"/>
    </location>
</feature>
<organism evidence="8 9">
    <name type="scientific">Rattus norvegicus</name>
    <name type="common">Rat</name>
    <dbReference type="NCBI Taxonomy" id="10116"/>
    <lineage>
        <taxon>Eukaryota</taxon>
        <taxon>Metazoa</taxon>
        <taxon>Chordata</taxon>
        <taxon>Craniata</taxon>
        <taxon>Vertebrata</taxon>
        <taxon>Euteleostomi</taxon>
        <taxon>Mammalia</taxon>
        <taxon>Eutheria</taxon>
        <taxon>Euarchontoglires</taxon>
        <taxon>Glires</taxon>
        <taxon>Rodentia</taxon>
        <taxon>Myomorpha</taxon>
        <taxon>Muroidea</taxon>
        <taxon>Muridae</taxon>
        <taxon>Murinae</taxon>
        <taxon>Rattus</taxon>
    </lineage>
</organism>
<dbReference type="RGD" id="3623">
    <property type="gene designation" value="Sbp"/>
</dbReference>
<dbReference type="FunFam" id="2.100.10.30:FF:000006">
    <property type="entry name" value="Prostatic spermine-binding protein"/>
    <property type="match status" value="1"/>
</dbReference>
<evidence type="ECO:0000256" key="3">
    <source>
        <dbReference type="ARBA" id="ARBA00023180"/>
    </source>
</evidence>
<dbReference type="PANTHER" id="PTHR33589:SF1">
    <property type="entry name" value="ZYMOGEN GRANULE PROTEIN 16 HOMOLOG B"/>
    <property type="match status" value="1"/>
</dbReference>
<dbReference type="Ensembl" id="ENSRNOT00000083075.3">
    <property type="protein sequence ID" value="ENSRNOP00000071728.1"/>
    <property type="gene ID" value="ENSRNOG00000058058.3"/>
</dbReference>
<dbReference type="InterPro" id="IPR052321">
    <property type="entry name" value="PolyBind_ProtTraffic"/>
</dbReference>
<name>A0A0G2K176_RAT</name>
<feature type="compositionally biased region" description="Basic and acidic residues" evidence="5">
    <location>
        <begin position="178"/>
        <end position="188"/>
    </location>
</feature>
<dbReference type="InterPro" id="IPR001229">
    <property type="entry name" value="Jacalin-like_lectin_dom"/>
</dbReference>
<accession>A0A0G2K176</accession>
<dbReference type="CDD" id="cd09611">
    <property type="entry name" value="Jacalin_ZG16_like"/>
    <property type="match status" value="1"/>
</dbReference>
<evidence type="ECO:0000256" key="2">
    <source>
        <dbReference type="ARBA" id="ARBA00022734"/>
    </source>
</evidence>
<sequence length="279" mass="31165">MLLLVTLALLAGPTCRAQNILGNNVGTYFYVAGEEHGQLRGLRIFLTVIDLIKGIQLRFGGNWSDVYGSRSLKYKEFLLEDGEHVTQVSGTRKLCLTSLSFTTNKGRVVTFGVRRGLSFNESGGSDKYLVTVNGLYAPGLCLNGMGFKWKNIHDDFDDNDDDKEDDDDEHDDDNEEDHGDKDNDKDHDDDHDDDDDDKEDDNEEDVDDERDDKDDDEEEDDNDKENDKDDGEGSGDDDDNDDEDDDKDDDGGSGNDDDDGDDDEDDDGGDDDNGDEEEE</sequence>
<dbReference type="RefSeq" id="NP_037156.3">
    <property type="nucleotide sequence ID" value="NM_013024.4"/>
</dbReference>
<evidence type="ECO:0000313" key="10">
    <source>
        <dbReference type="RGD" id="3623"/>
    </source>
</evidence>
<dbReference type="CTD" id="20234"/>
<evidence type="ECO:0000256" key="6">
    <source>
        <dbReference type="SAM" id="SignalP"/>
    </source>
</evidence>
<dbReference type="Pfam" id="PF01419">
    <property type="entry name" value="Jacalin"/>
    <property type="match status" value="1"/>
</dbReference>
<evidence type="ECO:0000256" key="5">
    <source>
        <dbReference type="SAM" id="MobiDB-lite"/>
    </source>
</evidence>
<dbReference type="SMART" id="SM00915">
    <property type="entry name" value="Jacalin"/>
    <property type="match status" value="1"/>
</dbReference>
<dbReference type="GO" id="GO:0030246">
    <property type="term" value="F:carbohydrate binding"/>
    <property type="evidence" value="ECO:0007669"/>
    <property type="project" value="UniProtKB-KW"/>
</dbReference>
<dbReference type="GeneID" id="25540"/>
<feature type="signal peptide" evidence="6">
    <location>
        <begin position="1"/>
        <end position="17"/>
    </location>
</feature>
<evidence type="ECO:0000256" key="4">
    <source>
        <dbReference type="ARBA" id="ARBA00071461"/>
    </source>
</evidence>
<feature type="region of interest" description="Disordered" evidence="5">
    <location>
        <begin position="160"/>
        <end position="279"/>
    </location>
</feature>
<dbReference type="OrthoDB" id="9606821at2759"/>
<evidence type="ECO:0000256" key="1">
    <source>
        <dbReference type="ARBA" id="ARBA00022729"/>
    </source>
</evidence>
<keyword evidence="1 6" id="KW-0732">Signal</keyword>
<dbReference type="PANTHER" id="PTHR33589">
    <property type="entry name" value="OS11G0524900 PROTEIN"/>
    <property type="match status" value="1"/>
</dbReference>
<dbReference type="ExpressionAtlas" id="A0A0G2K176">
    <property type="expression patterns" value="baseline and differential"/>
</dbReference>
<keyword evidence="9" id="KW-1185">Reference proteome</keyword>
<dbReference type="OMA" id="TCRAQNI"/>
<proteinExistence type="predicted"/>
<dbReference type="PROSITE" id="PS51752">
    <property type="entry name" value="JACALIN_LECTIN"/>
    <property type="match status" value="1"/>
</dbReference>
<dbReference type="SUPFAM" id="SSF51101">
    <property type="entry name" value="Mannose-binding lectins"/>
    <property type="match status" value="1"/>
</dbReference>
<protein>
    <recommendedName>
        <fullName evidence="4">Prostatic spermine-binding protein</fullName>
    </recommendedName>
</protein>